<keyword evidence="5 7" id="KW-0012">Acyltransferase</keyword>
<dbReference type="NCBIfam" id="NF041874">
    <property type="entry name" value="EPS_EpsC"/>
    <property type="match status" value="1"/>
</dbReference>
<organism evidence="8 9">
    <name type="scientific">Thermosipho ferrireducens</name>
    <dbReference type="NCBI Taxonomy" id="2571116"/>
    <lineage>
        <taxon>Bacteria</taxon>
        <taxon>Thermotogati</taxon>
        <taxon>Thermotogota</taxon>
        <taxon>Thermotogae</taxon>
        <taxon>Thermotogales</taxon>
        <taxon>Fervidobacteriaceae</taxon>
        <taxon>Thermosipho</taxon>
    </lineage>
</organism>
<evidence type="ECO:0000313" key="9">
    <source>
        <dbReference type="Proteomes" id="UP000671862"/>
    </source>
</evidence>
<evidence type="ECO:0000256" key="6">
    <source>
        <dbReference type="ARBA" id="ARBA00049486"/>
    </source>
</evidence>
<sequence>MRSFLRELRNLKKIREEDIKEYLKKDPSLESKWQLFFHGGFQALQLYRISHLFYRHDLKFISYFFYYLSRIFYSVDIHPGAIIEPGVVIDHGIGTVIGSTVTIGKGTLIYHGVTLGSRNIQKGKRHPDIGRNVLIGCGASVLGPIKIGDNVQIGANSVVLSSVPSNVKVAGIPAKIVGWTNVQEIPEYIEWIV</sequence>
<dbReference type="EMBL" id="CP071446">
    <property type="protein sequence ID" value="QTA38351.1"/>
    <property type="molecule type" value="Genomic_DNA"/>
</dbReference>
<dbReference type="InterPro" id="IPR001451">
    <property type="entry name" value="Hexapep"/>
</dbReference>
<dbReference type="InterPro" id="IPR042122">
    <property type="entry name" value="Ser_AcTrfase_N_sf"/>
</dbReference>
<dbReference type="Proteomes" id="UP000671862">
    <property type="component" value="Chromosome"/>
</dbReference>
<comment type="similarity">
    <text evidence="1 7">Belongs to the transferase hexapeptide repeat family.</text>
</comment>
<proteinExistence type="inferred from homology"/>
<keyword evidence="3 7" id="KW-0808">Transferase</keyword>
<dbReference type="SUPFAM" id="SSF51161">
    <property type="entry name" value="Trimeric LpxA-like enzymes"/>
    <property type="match status" value="1"/>
</dbReference>
<dbReference type="InterPro" id="IPR011004">
    <property type="entry name" value="Trimer_LpxA-like_sf"/>
</dbReference>
<dbReference type="CDD" id="cd03354">
    <property type="entry name" value="LbH_SAT"/>
    <property type="match status" value="1"/>
</dbReference>
<gene>
    <name evidence="8" type="ORF">JYK00_02115</name>
</gene>
<dbReference type="PANTHER" id="PTHR42811">
    <property type="entry name" value="SERINE ACETYLTRANSFERASE"/>
    <property type="match status" value="1"/>
</dbReference>
<evidence type="ECO:0000256" key="1">
    <source>
        <dbReference type="ARBA" id="ARBA00007274"/>
    </source>
</evidence>
<accession>A0ABX7S6Y7</accession>
<dbReference type="InterPro" id="IPR018357">
    <property type="entry name" value="Hexapep_transf_CS"/>
</dbReference>
<dbReference type="PIRSF" id="PIRSF000441">
    <property type="entry name" value="CysE"/>
    <property type="match status" value="1"/>
</dbReference>
<evidence type="ECO:0000256" key="2">
    <source>
        <dbReference type="ARBA" id="ARBA00022605"/>
    </source>
</evidence>
<evidence type="ECO:0000256" key="3">
    <source>
        <dbReference type="ARBA" id="ARBA00022679"/>
    </source>
</evidence>
<name>A0ABX7S6Y7_9BACT</name>
<dbReference type="Gene3D" id="1.10.3130.10">
    <property type="entry name" value="serine acetyltransferase, domain 1"/>
    <property type="match status" value="1"/>
</dbReference>
<evidence type="ECO:0000256" key="4">
    <source>
        <dbReference type="ARBA" id="ARBA00022737"/>
    </source>
</evidence>
<keyword evidence="9" id="KW-1185">Reference proteome</keyword>
<reference evidence="8 9" key="1">
    <citation type="submission" date="2021-03" db="EMBL/GenBank/DDBJ databases">
        <title>Thermosipho ferrireducens sp.nov., an anaerobic thermophilic iron-reducing bacterium isolated from a deep-sea hydrothermal sulfide deposits.</title>
        <authorList>
            <person name="Zeng X."/>
            <person name="Chen Y."/>
            <person name="Shao Z."/>
        </authorList>
    </citation>
    <scope>NUCLEOTIDE SEQUENCE [LARGE SCALE GENOMIC DNA]</scope>
    <source>
        <strain evidence="8 9">JL129W03</strain>
    </source>
</reference>
<comment type="catalytic activity">
    <reaction evidence="6 7">
        <text>L-serine + acetyl-CoA = O-acetyl-L-serine + CoA</text>
        <dbReference type="Rhea" id="RHEA:24560"/>
        <dbReference type="ChEBI" id="CHEBI:33384"/>
        <dbReference type="ChEBI" id="CHEBI:57287"/>
        <dbReference type="ChEBI" id="CHEBI:57288"/>
        <dbReference type="ChEBI" id="CHEBI:58340"/>
        <dbReference type="EC" id="2.3.1.30"/>
    </reaction>
</comment>
<dbReference type="EC" id="2.3.1.30" evidence="7"/>
<dbReference type="InterPro" id="IPR053376">
    <property type="entry name" value="Serine_acetyltransferase"/>
</dbReference>
<keyword evidence="2" id="KW-0028">Amino-acid biosynthesis</keyword>
<dbReference type="InterPro" id="IPR045304">
    <property type="entry name" value="LbH_SAT"/>
</dbReference>
<evidence type="ECO:0000313" key="8">
    <source>
        <dbReference type="EMBL" id="QTA38351.1"/>
    </source>
</evidence>
<dbReference type="Gene3D" id="2.160.10.10">
    <property type="entry name" value="Hexapeptide repeat proteins"/>
    <property type="match status" value="1"/>
</dbReference>
<evidence type="ECO:0000256" key="7">
    <source>
        <dbReference type="PIRNR" id="PIRNR000441"/>
    </source>
</evidence>
<protein>
    <recommendedName>
        <fullName evidence="7">Serine acetyltransferase</fullName>
        <ecNumber evidence="7">2.3.1.30</ecNumber>
    </recommendedName>
</protein>
<dbReference type="RefSeq" id="WP_207567070.1">
    <property type="nucleotide sequence ID" value="NZ_CP071446.1"/>
</dbReference>
<keyword evidence="4" id="KW-0677">Repeat</keyword>
<dbReference type="Pfam" id="PF00132">
    <property type="entry name" value="Hexapep"/>
    <property type="match status" value="1"/>
</dbReference>
<evidence type="ECO:0000256" key="5">
    <source>
        <dbReference type="ARBA" id="ARBA00023315"/>
    </source>
</evidence>
<dbReference type="InterPro" id="IPR005881">
    <property type="entry name" value="Ser_O-AcTrfase"/>
</dbReference>
<dbReference type="PROSITE" id="PS00101">
    <property type="entry name" value="HEXAPEP_TRANSFERASES"/>
    <property type="match status" value="1"/>
</dbReference>